<evidence type="ECO:0000313" key="5">
    <source>
        <dbReference type="Proteomes" id="UP000028990"/>
    </source>
</evidence>
<dbReference type="eggNOG" id="KOG1804">
    <property type="taxonomic scope" value="Eukaryota"/>
</dbReference>
<evidence type="ECO:0000313" key="4">
    <source>
        <dbReference type="EMBL" id="KFO19552.1"/>
    </source>
</evidence>
<protein>
    <recommendedName>
        <fullName evidence="3">S1-like RNA binding domain-containing protein</fullName>
    </recommendedName>
</protein>
<evidence type="ECO:0000256" key="1">
    <source>
        <dbReference type="ARBA" id="ARBA00004496"/>
    </source>
</evidence>
<sequence>MMSLLSRALAFFWRRRVNLREDQQRLLPGAVKTRTVQGVVTRICSDYGLIDESIYFSTDVVISNVPLVVGHKVFAVVEEDKTSFGLKAIEVEAFSDHFDDSGPSNPGTKVLIGYITSVMKDTIYINEGISFCLDTVCEGFVPCKGDWLEVVYSTEPGTTHIKAHSVMPMNCRHMDKVSITSVHGRHGVIDNKIFFTLDSLKLPAGYVPRKDDVVNVVVVESTQSRCLWRAVSMTHAHGF</sequence>
<dbReference type="EMBL" id="KN124999">
    <property type="protein sequence ID" value="KFO19552.1"/>
    <property type="molecule type" value="Genomic_DNA"/>
</dbReference>
<dbReference type="Pfam" id="PF14444">
    <property type="entry name" value="S1-like"/>
    <property type="match status" value="1"/>
</dbReference>
<dbReference type="OrthoDB" id="9573766at2759"/>
<proteinExistence type="predicted"/>
<accession>A0A091CNI2</accession>
<dbReference type="AlphaFoldDB" id="A0A091CNI2"/>
<feature type="domain" description="S1-like RNA binding" evidence="3">
    <location>
        <begin position="34"/>
        <end position="74"/>
    </location>
</feature>
<dbReference type="InterPro" id="IPR025223">
    <property type="entry name" value="S1-like_RNA-bd_dom"/>
</dbReference>
<dbReference type="PANTHER" id="PTHR45418:SF1">
    <property type="entry name" value="CANCER_TESTIS ANTIGEN 55"/>
    <property type="match status" value="1"/>
</dbReference>
<dbReference type="OMA" id="CLYGAGP"/>
<dbReference type="STRING" id="885580.ENSFDAP00000005621"/>
<keyword evidence="2" id="KW-0963">Cytoplasm</keyword>
<keyword evidence="5" id="KW-1185">Reference proteome</keyword>
<dbReference type="Proteomes" id="UP000028990">
    <property type="component" value="Unassembled WGS sequence"/>
</dbReference>
<gene>
    <name evidence="4" type="ORF">H920_19063</name>
</gene>
<dbReference type="GO" id="GO:0005737">
    <property type="term" value="C:cytoplasm"/>
    <property type="evidence" value="ECO:0007669"/>
    <property type="project" value="UniProtKB-SubCell"/>
</dbReference>
<name>A0A091CNI2_FUKDA</name>
<evidence type="ECO:0000259" key="3">
    <source>
        <dbReference type="Pfam" id="PF14444"/>
    </source>
</evidence>
<comment type="subcellular location">
    <subcellularLocation>
        <location evidence="1">Cytoplasm</location>
    </subcellularLocation>
</comment>
<organism evidence="4 5">
    <name type="scientific">Fukomys damarensis</name>
    <name type="common">Damaraland mole rat</name>
    <name type="synonym">Cryptomys damarensis</name>
    <dbReference type="NCBI Taxonomy" id="885580"/>
    <lineage>
        <taxon>Eukaryota</taxon>
        <taxon>Metazoa</taxon>
        <taxon>Chordata</taxon>
        <taxon>Craniata</taxon>
        <taxon>Vertebrata</taxon>
        <taxon>Euteleostomi</taxon>
        <taxon>Mammalia</taxon>
        <taxon>Eutheria</taxon>
        <taxon>Euarchontoglires</taxon>
        <taxon>Glires</taxon>
        <taxon>Rodentia</taxon>
        <taxon>Hystricomorpha</taxon>
        <taxon>Bathyergidae</taxon>
        <taxon>Fukomys</taxon>
    </lineage>
</organism>
<dbReference type="PANTHER" id="PTHR45418">
    <property type="entry name" value="CANCER/TESTIS ANTIGEN 55"/>
    <property type="match status" value="1"/>
</dbReference>
<reference evidence="4 5" key="1">
    <citation type="submission" date="2013-11" db="EMBL/GenBank/DDBJ databases">
        <title>The Damaraland mole rat (Fukomys damarensis) genome and evolution of African mole rats.</title>
        <authorList>
            <person name="Gladyshev V.N."/>
            <person name="Fang X."/>
        </authorList>
    </citation>
    <scope>NUCLEOTIDE SEQUENCE [LARGE SCALE GENOMIC DNA]</scope>
    <source>
        <tissue evidence="4">Liver</tissue>
    </source>
</reference>
<evidence type="ECO:0000256" key="2">
    <source>
        <dbReference type="ARBA" id="ARBA00022490"/>
    </source>
</evidence>